<proteinExistence type="predicted"/>
<name>A0ABM1YDI7_AEDAL</name>
<keyword evidence="1" id="KW-1015">Disulfide bond</keyword>
<dbReference type="PROSITE" id="PS50068">
    <property type="entry name" value="LDLRA_2"/>
    <property type="match status" value="1"/>
</dbReference>
<evidence type="ECO:0000256" key="2">
    <source>
        <dbReference type="PROSITE-ProRule" id="PRU00124"/>
    </source>
</evidence>
<dbReference type="PROSITE" id="PS01180">
    <property type="entry name" value="CUB"/>
    <property type="match status" value="1"/>
</dbReference>
<dbReference type="Proteomes" id="UP000069940">
    <property type="component" value="Unassembled WGS sequence"/>
</dbReference>
<dbReference type="SUPFAM" id="SSF57424">
    <property type="entry name" value="LDL receptor-like module"/>
    <property type="match status" value="1"/>
</dbReference>
<evidence type="ECO:0000259" key="6">
    <source>
        <dbReference type="PROSITE" id="PS01180"/>
    </source>
</evidence>
<feature type="compositionally biased region" description="Basic and acidic residues" evidence="3">
    <location>
        <begin position="620"/>
        <end position="648"/>
    </location>
</feature>
<dbReference type="InterPro" id="IPR056707">
    <property type="entry name" value="DUF7805"/>
</dbReference>
<dbReference type="PANTHER" id="PTHR47537:SF8">
    <property type="entry name" value="CUB DOMAIN-CONTAINING PROTEIN"/>
    <property type="match status" value="1"/>
</dbReference>
<evidence type="ECO:0000313" key="8">
    <source>
        <dbReference type="Proteomes" id="UP000069940"/>
    </source>
</evidence>
<keyword evidence="4" id="KW-0812">Transmembrane</keyword>
<dbReference type="InterPro" id="IPR053207">
    <property type="entry name" value="Non-NMDA_GluR_Accessory"/>
</dbReference>
<feature type="compositionally biased region" description="Gly residues" evidence="3">
    <location>
        <begin position="598"/>
        <end position="607"/>
    </location>
</feature>
<dbReference type="Pfam" id="PF25090">
    <property type="entry name" value="DUF7805"/>
    <property type="match status" value="1"/>
</dbReference>
<feature type="chain" id="PRO_5047041156" description="CUB domain-containing protein" evidence="5">
    <location>
        <begin position="25"/>
        <end position="1177"/>
    </location>
</feature>
<comment type="caution">
    <text evidence="2">Lacks conserved residue(s) required for the propagation of feature annotation.</text>
</comment>
<keyword evidence="4" id="KW-1133">Transmembrane helix</keyword>
<reference evidence="8" key="1">
    <citation type="journal article" date="2015" name="Proc. Natl. Acad. Sci. U.S.A.">
        <title>Genome sequence of the Asian Tiger mosquito, Aedes albopictus, reveals insights into its biology, genetics, and evolution.</title>
        <authorList>
            <person name="Chen X.G."/>
            <person name="Jiang X."/>
            <person name="Gu J."/>
            <person name="Xu M."/>
            <person name="Wu Y."/>
            <person name="Deng Y."/>
            <person name="Zhang C."/>
            <person name="Bonizzoni M."/>
            <person name="Dermauw W."/>
            <person name="Vontas J."/>
            <person name="Armbruster P."/>
            <person name="Huang X."/>
            <person name="Yang Y."/>
            <person name="Zhang H."/>
            <person name="He W."/>
            <person name="Peng H."/>
            <person name="Liu Y."/>
            <person name="Wu K."/>
            <person name="Chen J."/>
            <person name="Lirakis M."/>
            <person name="Topalis P."/>
            <person name="Van Leeuwen T."/>
            <person name="Hall A.B."/>
            <person name="Jiang X."/>
            <person name="Thorpe C."/>
            <person name="Mueller R.L."/>
            <person name="Sun C."/>
            <person name="Waterhouse R.M."/>
            <person name="Yan G."/>
            <person name="Tu Z.J."/>
            <person name="Fang X."/>
            <person name="James A.A."/>
        </authorList>
    </citation>
    <scope>NUCLEOTIDE SEQUENCE [LARGE SCALE GENOMIC DNA]</scope>
    <source>
        <strain evidence="8">Foshan</strain>
    </source>
</reference>
<feature type="region of interest" description="Disordered" evidence="3">
    <location>
        <begin position="583"/>
        <end position="657"/>
    </location>
</feature>
<evidence type="ECO:0000256" key="3">
    <source>
        <dbReference type="SAM" id="MobiDB-lite"/>
    </source>
</evidence>
<dbReference type="InterPro" id="IPR000859">
    <property type="entry name" value="CUB_dom"/>
</dbReference>
<dbReference type="Gene3D" id="2.60.120.290">
    <property type="entry name" value="Spermadhesin, CUB domain"/>
    <property type="match status" value="2"/>
</dbReference>
<dbReference type="Gene3D" id="4.10.400.10">
    <property type="entry name" value="Low-density Lipoprotein Receptor"/>
    <property type="match status" value="1"/>
</dbReference>
<accession>A0ABM1YDI7</accession>
<dbReference type="CDD" id="cd00112">
    <property type="entry name" value="LDLa"/>
    <property type="match status" value="1"/>
</dbReference>
<dbReference type="PANTHER" id="PTHR47537">
    <property type="entry name" value="CUBILIN"/>
    <property type="match status" value="1"/>
</dbReference>
<feature type="transmembrane region" description="Helical" evidence="4">
    <location>
        <begin position="1116"/>
        <end position="1140"/>
    </location>
</feature>
<evidence type="ECO:0000256" key="1">
    <source>
        <dbReference type="ARBA" id="ARBA00023157"/>
    </source>
</evidence>
<dbReference type="InterPro" id="IPR036055">
    <property type="entry name" value="LDL_receptor-like_sf"/>
</dbReference>
<sequence>MYMKGIHCWLVAALALKLAGLCYSCKISEYPCKGGAFCVPLDKFCDGKDDCGDGSDEPKMCTVCNRTYYGDIGRTYSLTVPPPQWNRLPFLCHLTFTASGNEQGDIVQIIFDKFTVGRFDEGLIDPDADSSDAGLTSGGDLPGCPEGFMQLSELGRPFTGGSWCGKASGHQLYFSETATVTASVKVFQAPGLQAVTPFEFRIRYKFISQSDAIVRYGAPNELLELGKVTPGTYCTRQYDECYRKRCRLQSPNYPGMYPRNVTCYWTIKQKVVPTCKHAMVSISQENEHKALVKRSIASLNKTSRAVRAWSDCTGERDHLIFYDGSTTNDPVLAKYCGGDWLPKVVSRGPEMLIAFHSSPFSAPLQSGQSNRGFELDVDILFADSDSYDFAQGSRCEFHINASSPDEVLFSRRGRMGHLLSPRHTLPPNTTCTYYFHGVPTDLVWISFTNYHLQILQPSGSSDNVTIGKSESPLPWITRLRIWDSAGTYVPIKTTSPATITTSSSTSTQTASSASLAYGSSGGTTPVFAGTSTTALYQQMMNRSVGTYYGTLNQHGKSLTINIDNVWNPVDQYIYGPTVNSIFNQPQVPQHPSQQHHSGGSGGIGGFGMSNEKGLVYGGAQHDKPAKGKGSKDGVRHGKDNEVFKEHGSSGRKSSRSNRRMVAEFYDNQSPKLCDHVSLESKGNRMRPCTPLESYVSTGSDLKIEFHTMTGTSLFPSSFGINYEFIDTELGGEPYLGHKGEEVPVLCSRVFRKRKGEFQSPRNVFLHGRGGAKNISCLYRFEASVGERVRIELYNVSFGESESCITESDGHTGRARCAPSETNLDGRVGELRIFDVPYKDVKIPLGCFCDNTSSSYNSPLTFISNSRTLELTFVVTKLNISEDFADVYFHASYDFIRVPECRKRLFLRGSGGEDEVTYPLRSHEASCDGLPWYVEAQQQDRSLFVRTWGSLLAVEPVQDEFSKCNTRNRLMVYSGKPLKLMQVICPSAPSSRATPLHIFSEDWLSSQPFLSSDSWPVSMVLEPIHKESGSIAFSWMEIQHTKASLIQQLEQQTNTTGNDTLMEFGLFPRESECEHQCPELNACIGSDLWCDGHPNCPSGFDESEQECGSRLMELPGGIFAAFGCLAAALCACLIFCVLAMVRKRRKSNEKLKTAPSSLNGTLSKKDYKKEPLFFDPDS</sequence>
<keyword evidence="5" id="KW-0732">Signal</keyword>
<dbReference type="PRINTS" id="PR00261">
    <property type="entry name" value="LDLRECEPTOR"/>
</dbReference>
<protein>
    <recommendedName>
        <fullName evidence="6">CUB domain-containing protein</fullName>
    </recommendedName>
</protein>
<reference evidence="7" key="2">
    <citation type="submission" date="2025-05" db="UniProtKB">
        <authorList>
            <consortium name="EnsemblMetazoa"/>
        </authorList>
    </citation>
    <scope>IDENTIFICATION</scope>
    <source>
        <strain evidence="7">Foshan</strain>
    </source>
</reference>
<dbReference type="SUPFAM" id="SSF49854">
    <property type="entry name" value="Spermadhesin, CUB domain"/>
    <property type="match status" value="3"/>
</dbReference>
<dbReference type="InterPro" id="IPR035914">
    <property type="entry name" value="Sperma_CUB_dom_sf"/>
</dbReference>
<feature type="domain" description="CUB" evidence="6">
    <location>
        <begin position="234"/>
        <end position="380"/>
    </location>
</feature>
<feature type="compositionally biased region" description="Low complexity" evidence="3">
    <location>
        <begin position="584"/>
        <end position="597"/>
    </location>
</feature>
<keyword evidence="4" id="KW-0472">Membrane</keyword>
<evidence type="ECO:0000313" key="7">
    <source>
        <dbReference type="EnsemblMetazoa" id="AALFPA23_008152.P10976"/>
    </source>
</evidence>
<feature type="signal peptide" evidence="5">
    <location>
        <begin position="1"/>
        <end position="24"/>
    </location>
</feature>
<dbReference type="Pfam" id="PF00431">
    <property type="entry name" value="CUB"/>
    <property type="match status" value="1"/>
</dbReference>
<evidence type="ECO:0000256" key="5">
    <source>
        <dbReference type="SAM" id="SignalP"/>
    </source>
</evidence>
<dbReference type="Gene3D" id="2.40.128.620">
    <property type="match status" value="1"/>
</dbReference>
<keyword evidence="8" id="KW-1185">Reference proteome</keyword>
<dbReference type="CDD" id="cd00041">
    <property type="entry name" value="CUB"/>
    <property type="match status" value="1"/>
</dbReference>
<organism evidence="7 8">
    <name type="scientific">Aedes albopictus</name>
    <name type="common">Asian tiger mosquito</name>
    <name type="synonym">Stegomyia albopicta</name>
    <dbReference type="NCBI Taxonomy" id="7160"/>
    <lineage>
        <taxon>Eukaryota</taxon>
        <taxon>Metazoa</taxon>
        <taxon>Ecdysozoa</taxon>
        <taxon>Arthropoda</taxon>
        <taxon>Hexapoda</taxon>
        <taxon>Insecta</taxon>
        <taxon>Pterygota</taxon>
        <taxon>Neoptera</taxon>
        <taxon>Endopterygota</taxon>
        <taxon>Diptera</taxon>
        <taxon>Nematocera</taxon>
        <taxon>Culicoidea</taxon>
        <taxon>Culicidae</taxon>
        <taxon>Culicinae</taxon>
        <taxon>Aedini</taxon>
        <taxon>Aedes</taxon>
        <taxon>Stegomyia</taxon>
    </lineage>
</organism>
<dbReference type="InterPro" id="IPR023415">
    <property type="entry name" value="LDLR_class-A_CS"/>
</dbReference>
<dbReference type="SMART" id="SM00192">
    <property type="entry name" value="LDLa"/>
    <property type="match status" value="2"/>
</dbReference>
<dbReference type="GeneID" id="109418868"/>
<evidence type="ECO:0000256" key="4">
    <source>
        <dbReference type="SAM" id="Phobius"/>
    </source>
</evidence>
<dbReference type="SMART" id="SM00042">
    <property type="entry name" value="CUB"/>
    <property type="match status" value="1"/>
</dbReference>
<dbReference type="InterPro" id="IPR002172">
    <property type="entry name" value="LDrepeatLR_classA_rpt"/>
</dbReference>
<dbReference type="PROSITE" id="PS01209">
    <property type="entry name" value="LDLRA_1"/>
    <property type="match status" value="1"/>
</dbReference>
<dbReference type="RefSeq" id="XP_062709965.1">
    <property type="nucleotide sequence ID" value="XM_062853981.1"/>
</dbReference>
<dbReference type="EnsemblMetazoa" id="AALFPA23_008152.R10976">
    <property type="protein sequence ID" value="AALFPA23_008152.P10976"/>
    <property type="gene ID" value="AALFPA23_008152"/>
</dbReference>
<dbReference type="Pfam" id="PF00057">
    <property type="entry name" value="Ldl_recept_a"/>
    <property type="match status" value="1"/>
</dbReference>